<name>A0A3S1ICV8_9CYAN</name>
<dbReference type="AlphaFoldDB" id="A0A3S1ICV8"/>
<reference evidence="1" key="1">
    <citation type="submission" date="2018-12" db="EMBL/GenBank/DDBJ databases">
        <authorList>
            <person name="Will S."/>
            <person name="Neumann-Schaal M."/>
            <person name="Henke P."/>
        </authorList>
    </citation>
    <scope>NUCLEOTIDE SEQUENCE</scope>
    <source>
        <strain evidence="1">PCC 7102</strain>
    </source>
</reference>
<organism evidence="1 2">
    <name type="scientific">Dulcicalothrix desertica PCC 7102</name>
    <dbReference type="NCBI Taxonomy" id="232991"/>
    <lineage>
        <taxon>Bacteria</taxon>
        <taxon>Bacillati</taxon>
        <taxon>Cyanobacteriota</taxon>
        <taxon>Cyanophyceae</taxon>
        <taxon>Nostocales</taxon>
        <taxon>Calotrichaceae</taxon>
        <taxon>Dulcicalothrix</taxon>
    </lineage>
</organism>
<dbReference type="Proteomes" id="UP000271624">
    <property type="component" value="Unassembled WGS sequence"/>
</dbReference>
<reference evidence="1" key="2">
    <citation type="journal article" date="2019" name="Genome Biol. Evol.">
        <title>Day and night: Metabolic profiles and evolutionary relationships of six axenic non-marine cyanobacteria.</title>
        <authorList>
            <person name="Will S.E."/>
            <person name="Henke P."/>
            <person name="Boedeker C."/>
            <person name="Huang S."/>
            <person name="Brinkmann H."/>
            <person name="Rohde M."/>
            <person name="Jarek M."/>
            <person name="Friedl T."/>
            <person name="Seufert S."/>
            <person name="Schumacher M."/>
            <person name="Overmann J."/>
            <person name="Neumann-Schaal M."/>
            <person name="Petersen J."/>
        </authorList>
    </citation>
    <scope>NUCLEOTIDE SEQUENCE [LARGE SCALE GENOMIC DNA]</scope>
    <source>
        <strain evidence="1">PCC 7102</strain>
    </source>
</reference>
<sequence length="50" mass="5744">MLVVKPVSTIQLEPGSFITIPDVTWKQFEAILEELPSKRSLRVSYYKGTF</sequence>
<protein>
    <submittedName>
        <fullName evidence="1">Uncharacterized protein</fullName>
    </submittedName>
</protein>
<dbReference type="EMBL" id="RSCL01000041">
    <property type="protein sequence ID" value="RUS95519.1"/>
    <property type="molecule type" value="Genomic_DNA"/>
</dbReference>
<evidence type="ECO:0000313" key="1">
    <source>
        <dbReference type="EMBL" id="RUS95519.1"/>
    </source>
</evidence>
<keyword evidence="2" id="KW-1185">Reference proteome</keyword>
<accession>A0A3S1ICV8</accession>
<dbReference type="RefSeq" id="WP_325052279.1">
    <property type="nucleotide sequence ID" value="NZ_RSCL01000041.1"/>
</dbReference>
<gene>
    <name evidence="1" type="ORF">DSM106972_089950</name>
</gene>
<evidence type="ECO:0000313" key="2">
    <source>
        <dbReference type="Proteomes" id="UP000271624"/>
    </source>
</evidence>
<comment type="caution">
    <text evidence="1">The sequence shown here is derived from an EMBL/GenBank/DDBJ whole genome shotgun (WGS) entry which is preliminary data.</text>
</comment>
<proteinExistence type="predicted"/>